<feature type="chain" id="PRO_5039683807" description="VanZ-like domain-containing protein" evidence="2">
    <location>
        <begin position="23"/>
        <end position="140"/>
    </location>
</feature>
<evidence type="ECO:0000313" key="5">
    <source>
        <dbReference type="Proteomes" id="UP000067689"/>
    </source>
</evidence>
<keyword evidence="1" id="KW-0812">Transmembrane</keyword>
<dbReference type="Pfam" id="PF04892">
    <property type="entry name" value="VanZ"/>
    <property type="match status" value="1"/>
</dbReference>
<sequence length="140" mass="14965">MRRSPTHVVLALAYLAALAAIAFWPTPVDQGVDVLNSWPVRWLESSFGMPRPTGYDVVQTAANVVLFVPLGWLAVALTRLSWWQVTAAGFVLSSGIEVGQALLRPERFATVSDVVANTSGALLGAVAATVALRRRVPARA</sequence>
<dbReference type="OrthoDB" id="3748722at2"/>
<feature type="transmembrane region" description="Helical" evidence="1">
    <location>
        <begin position="54"/>
        <end position="75"/>
    </location>
</feature>
<dbReference type="PANTHER" id="PTHR36834:SF1">
    <property type="entry name" value="INTEGRAL MEMBRANE PROTEIN"/>
    <property type="match status" value="1"/>
</dbReference>
<keyword evidence="2" id="KW-0732">Signal</keyword>
<dbReference type="PATRIC" id="fig|2041.4.peg.3296"/>
<keyword evidence="1" id="KW-1133">Transmembrane helix</keyword>
<protein>
    <recommendedName>
        <fullName evidence="3">VanZ-like domain-containing protein</fullName>
    </recommendedName>
</protein>
<accession>A0A0U4DD82</accession>
<dbReference type="STRING" id="2041.AERYTH_15770"/>
<evidence type="ECO:0000256" key="2">
    <source>
        <dbReference type="SAM" id="SignalP"/>
    </source>
</evidence>
<keyword evidence="5" id="KW-1185">Reference proteome</keyword>
<feature type="signal peptide" evidence="2">
    <location>
        <begin position="1"/>
        <end position="22"/>
    </location>
</feature>
<dbReference type="PANTHER" id="PTHR36834">
    <property type="entry name" value="MEMBRANE PROTEIN-RELATED"/>
    <property type="match status" value="1"/>
</dbReference>
<dbReference type="InterPro" id="IPR053150">
    <property type="entry name" value="Teicoplanin_resist-assoc"/>
</dbReference>
<dbReference type="InterPro" id="IPR006976">
    <property type="entry name" value="VanZ-like"/>
</dbReference>
<dbReference type="EMBL" id="CP011502">
    <property type="protein sequence ID" value="ALX06050.1"/>
    <property type="molecule type" value="Genomic_DNA"/>
</dbReference>
<evidence type="ECO:0000259" key="3">
    <source>
        <dbReference type="Pfam" id="PF04892"/>
    </source>
</evidence>
<evidence type="ECO:0000256" key="1">
    <source>
        <dbReference type="SAM" id="Phobius"/>
    </source>
</evidence>
<proteinExistence type="predicted"/>
<keyword evidence="1" id="KW-0472">Membrane</keyword>
<dbReference type="Proteomes" id="UP000067689">
    <property type="component" value="Chromosome"/>
</dbReference>
<evidence type="ECO:0000313" key="4">
    <source>
        <dbReference type="EMBL" id="ALX06050.1"/>
    </source>
</evidence>
<dbReference type="KEGG" id="aer:AERYTH_15770"/>
<name>A0A0U4DD82_9ACTN</name>
<dbReference type="RefSeq" id="WP_067860631.1">
    <property type="nucleotide sequence ID" value="NZ_CP011502.1"/>
</dbReference>
<feature type="domain" description="VanZ-like" evidence="3">
    <location>
        <begin position="12"/>
        <end position="130"/>
    </location>
</feature>
<organism evidence="4 5">
    <name type="scientific">Aeromicrobium erythreum</name>
    <dbReference type="NCBI Taxonomy" id="2041"/>
    <lineage>
        <taxon>Bacteria</taxon>
        <taxon>Bacillati</taxon>
        <taxon>Actinomycetota</taxon>
        <taxon>Actinomycetes</taxon>
        <taxon>Propionibacteriales</taxon>
        <taxon>Nocardioidaceae</taxon>
        <taxon>Aeromicrobium</taxon>
    </lineage>
</organism>
<dbReference type="AlphaFoldDB" id="A0A0U4DD82"/>
<reference evidence="4 5" key="1">
    <citation type="journal article" date="1991" name="Int. J. Syst. Bacteriol.">
        <title>Description of the erythromycin-producing bacterium Arthrobacter sp. strain NRRL B-3381 as Aeromicrobium erythreum gen. nov., sp. nov.</title>
        <authorList>
            <person name="Miller E.S."/>
            <person name="Woese C.R."/>
            <person name="Brenner S."/>
        </authorList>
    </citation>
    <scope>NUCLEOTIDE SEQUENCE [LARGE SCALE GENOMIC DNA]</scope>
    <source>
        <strain evidence="4 5">AR18</strain>
    </source>
</reference>
<gene>
    <name evidence="4" type="ORF">AERYTH_15770</name>
</gene>